<dbReference type="InterPro" id="IPR023090">
    <property type="entry name" value="UPF0702_alpha/beta_dom_sf"/>
</dbReference>
<organism evidence="2 3">
    <name type="scientific">Paenibacillus chitinolyticus</name>
    <dbReference type="NCBI Taxonomy" id="79263"/>
    <lineage>
        <taxon>Bacteria</taxon>
        <taxon>Bacillati</taxon>
        <taxon>Bacillota</taxon>
        <taxon>Bacilli</taxon>
        <taxon>Bacillales</taxon>
        <taxon>Paenibacillaceae</taxon>
        <taxon>Paenibacillus</taxon>
    </lineage>
</organism>
<gene>
    <name evidence="1" type="ORF">M5X16_01715</name>
    <name evidence="2" type="ORF">PC41400_11505</name>
</gene>
<evidence type="ECO:0000313" key="4">
    <source>
        <dbReference type="Proteomes" id="UP001527202"/>
    </source>
</evidence>
<dbReference type="OrthoDB" id="2661059at2"/>
<proteinExistence type="predicted"/>
<dbReference type="RefSeq" id="WP_042228545.1">
    <property type="nucleotide sequence ID" value="NZ_CP026520.1"/>
</dbReference>
<evidence type="ECO:0000313" key="2">
    <source>
        <dbReference type="EMBL" id="QAV18256.1"/>
    </source>
</evidence>
<evidence type="ECO:0000313" key="3">
    <source>
        <dbReference type="Proteomes" id="UP000288943"/>
    </source>
</evidence>
<dbReference type="Proteomes" id="UP000288943">
    <property type="component" value="Chromosome"/>
</dbReference>
<dbReference type="EMBL" id="CP026520">
    <property type="protein sequence ID" value="QAV18256.1"/>
    <property type="molecule type" value="Genomic_DNA"/>
</dbReference>
<dbReference type="EMBL" id="JAMDMJ010000001">
    <property type="protein sequence ID" value="MCY9594496.1"/>
    <property type="molecule type" value="Genomic_DNA"/>
</dbReference>
<keyword evidence="4" id="KW-1185">Reference proteome</keyword>
<dbReference type="AlphaFoldDB" id="A0A410WUV7"/>
<dbReference type="KEGG" id="pchi:PC41400_11505"/>
<evidence type="ECO:0000313" key="1">
    <source>
        <dbReference type="EMBL" id="MCY9594496.1"/>
    </source>
</evidence>
<name>A0A410WUV7_9BACL</name>
<dbReference type="Gene3D" id="3.30.240.20">
    <property type="entry name" value="bsu07140 like domains"/>
    <property type="match status" value="1"/>
</dbReference>
<sequence length="87" mass="9566">MKRNSDFSRKGLKTAKNTAAVGLANLYPCKSDAIPVIVRGHVLDEGLAVSKWDKARLWDELDKAGVDSLLDVAYAEIRRDALILKSP</sequence>
<reference evidence="2 3" key="1">
    <citation type="submission" date="2018-01" db="EMBL/GenBank/DDBJ databases">
        <title>The whole genome sequencing and assembly of Paenibacillus chitinolyticus KCCM 41400 strain.</title>
        <authorList>
            <person name="Kim J.-Y."/>
            <person name="Park M.-K."/>
            <person name="Lee Y.-J."/>
            <person name="Yi H."/>
            <person name="Bahn Y.-S."/>
            <person name="Kim J.F."/>
            <person name="Lee D.-W."/>
        </authorList>
    </citation>
    <scope>NUCLEOTIDE SEQUENCE [LARGE SCALE GENOMIC DNA]</scope>
    <source>
        <strain evidence="2 3">KCCM 41400</strain>
    </source>
</reference>
<dbReference type="Proteomes" id="UP001527202">
    <property type="component" value="Unassembled WGS sequence"/>
</dbReference>
<dbReference type="GeneID" id="95375434"/>
<protein>
    <submittedName>
        <fullName evidence="2">Uncharacterized protein</fullName>
    </submittedName>
</protein>
<reference evidence="1 4" key="2">
    <citation type="submission" date="2022-05" db="EMBL/GenBank/DDBJ databases">
        <title>Genome Sequencing of Bee-Associated Microbes.</title>
        <authorList>
            <person name="Dunlap C."/>
        </authorList>
    </citation>
    <scope>NUCLEOTIDE SEQUENCE [LARGE SCALE GENOMIC DNA]</scope>
    <source>
        <strain evidence="1 4">NRRL B-23120</strain>
    </source>
</reference>
<accession>A0A410WUV7</accession>